<proteinExistence type="predicted"/>
<sequence>MGFGTLVSSLTPSTSRMPISPSPTFSHTSTLITTLTSPPFGPKASSSAPLPPLFSSPKSSMSLPFSSSCYRTAKPSSSAIFGFVIP</sequence>
<dbReference type="AlphaFoldDB" id="A0A2N9E5D8"/>
<name>A0A2N9E5D8_FAGSY</name>
<dbReference type="EMBL" id="OIVN01000095">
    <property type="protein sequence ID" value="SPC74176.1"/>
    <property type="molecule type" value="Genomic_DNA"/>
</dbReference>
<accession>A0A2N9E5D8</accession>
<feature type="region of interest" description="Disordered" evidence="1">
    <location>
        <begin position="1"/>
        <end position="29"/>
    </location>
</feature>
<evidence type="ECO:0000256" key="1">
    <source>
        <dbReference type="SAM" id="MobiDB-lite"/>
    </source>
</evidence>
<reference evidence="2" key="1">
    <citation type="submission" date="2018-02" db="EMBL/GenBank/DDBJ databases">
        <authorList>
            <person name="Cohen D.B."/>
            <person name="Kent A.D."/>
        </authorList>
    </citation>
    <scope>NUCLEOTIDE SEQUENCE</scope>
</reference>
<organism evidence="2">
    <name type="scientific">Fagus sylvatica</name>
    <name type="common">Beechnut</name>
    <dbReference type="NCBI Taxonomy" id="28930"/>
    <lineage>
        <taxon>Eukaryota</taxon>
        <taxon>Viridiplantae</taxon>
        <taxon>Streptophyta</taxon>
        <taxon>Embryophyta</taxon>
        <taxon>Tracheophyta</taxon>
        <taxon>Spermatophyta</taxon>
        <taxon>Magnoliopsida</taxon>
        <taxon>eudicotyledons</taxon>
        <taxon>Gunneridae</taxon>
        <taxon>Pentapetalae</taxon>
        <taxon>rosids</taxon>
        <taxon>fabids</taxon>
        <taxon>Fagales</taxon>
        <taxon>Fagaceae</taxon>
        <taxon>Fagus</taxon>
    </lineage>
</organism>
<protein>
    <submittedName>
        <fullName evidence="2">Uncharacterized protein</fullName>
    </submittedName>
</protein>
<gene>
    <name evidence="2" type="ORF">FSB_LOCUS2058</name>
</gene>
<feature type="compositionally biased region" description="Polar residues" evidence="1">
    <location>
        <begin position="1"/>
        <end position="17"/>
    </location>
</feature>
<evidence type="ECO:0000313" key="2">
    <source>
        <dbReference type="EMBL" id="SPC74176.1"/>
    </source>
</evidence>